<evidence type="ECO:0000313" key="6">
    <source>
        <dbReference type="EMBL" id="OOS02816.1"/>
    </source>
</evidence>
<evidence type="ECO:0000259" key="5">
    <source>
        <dbReference type="Pfam" id="PF25954"/>
    </source>
</evidence>
<feature type="domain" description="Multidrug resistance protein MdtA-like alpha-helical hairpin" evidence="3">
    <location>
        <begin position="119"/>
        <end position="178"/>
    </location>
</feature>
<dbReference type="GO" id="GO:1990281">
    <property type="term" value="C:efflux pump complex"/>
    <property type="evidence" value="ECO:0007669"/>
    <property type="project" value="TreeGrafter"/>
</dbReference>
<dbReference type="Gene3D" id="2.40.30.170">
    <property type="match status" value="1"/>
</dbReference>
<dbReference type="PANTHER" id="PTHR30469:SF11">
    <property type="entry name" value="BLL4320 PROTEIN"/>
    <property type="match status" value="1"/>
</dbReference>
<organism evidence="6 7">
    <name type="scientific">[Haemophilus] felis</name>
    <dbReference type="NCBI Taxonomy" id="123822"/>
    <lineage>
        <taxon>Bacteria</taxon>
        <taxon>Pseudomonadati</taxon>
        <taxon>Pseudomonadota</taxon>
        <taxon>Gammaproteobacteria</taxon>
        <taxon>Pasteurellales</taxon>
        <taxon>Pasteurellaceae</taxon>
    </lineage>
</organism>
<dbReference type="SUPFAM" id="SSF111369">
    <property type="entry name" value="HlyD-like secretion proteins"/>
    <property type="match status" value="1"/>
</dbReference>
<dbReference type="Pfam" id="PF25876">
    <property type="entry name" value="HH_MFP_RND"/>
    <property type="match status" value="1"/>
</dbReference>
<dbReference type="InterPro" id="IPR058792">
    <property type="entry name" value="Beta-barrel_RND_2"/>
</dbReference>
<comment type="similarity">
    <text evidence="1">Belongs to the membrane fusion protein (MFP) (TC 8.A.1) family.</text>
</comment>
<proteinExistence type="inferred from homology"/>
<dbReference type="InterPro" id="IPR006143">
    <property type="entry name" value="RND_pump_MFP"/>
</dbReference>
<dbReference type="Gene3D" id="1.10.287.470">
    <property type="entry name" value="Helix hairpin bin"/>
    <property type="match status" value="1"/>
</dbReference>
<keyword evidence="2" id="KW-1133">Transmembrane helix</keyword>
<dbReference type="EMBL" id="MUYB01000029">
    <property type="protein sequence ID" value="OOS02816.1"/>
    <property type="molecule type" value="Genomic_DNA"/>
</dbReference>
<evidence type="ECO:0000259" key="3">
    <source>
        <dbReference type="Pfam" id="PF25876"/>
    </source>
</evidence>
<comment type="caution">
    <text evidence="6">The sequence shown here is derived from an EMBL/GenBank/DDBJ whole genome shotgun (WGS) entry which is preliminary data.</text>
</comment>
<evidence type="ECO:0000256" key="1">
    <source>
        <dbReference type="ARBA" id="ARBA00009477"/>
    </source>
</evidence>
<gene>
    <name evidence="6" type="ORF">B0188_07345</name>
</gene>
<keyword evidence="2" id="KW-0812">Transmembrane</keyword>
<protein>
    <submittedName>
        <fullName evidence="6">Efflux transporter periplasmic adaptor subunit</fullName>
    </submittedName>
</protein>
<reference evidence="6 7" key="1">
    <citation type="submission" date="2017-02" db="EMBL/GenBank/DDBJ databases">
        <title>Draft genome sequence of Haemophilus felis CCUG 31170 type strain.</title>
        <authorList>
            <person name="Engstrom-Jakobsson H."/>
            <person name="Salva-Serra F."/>
            <person name="Thorell K."/>
            <person name="Gonzales-Siles L."/>
            <person name="Karlsson R."/>
            <person name="Boulund F."/>
            <person name="Engstrand L."/>
            <person name="Kristiansson E."/>
            <person name="Moore E."/>
        </authorList>
    </citation>
    <scope>NUCLEOTIDE SEQUENCE [LARGE SCALE GENOMIC DNA]</scope>
    <source>
        <strain evidence="6 7">CCUG 31170</strain>
    </source>
</reference>
<dbReference type="Pfam" id="PF25917">
    <property type="entry name" value="BSH_RND"/>
    <property type="match status" value="1"/>
</dbReference>
<evidence type="ECO:0000313" key="7">
    <source>
        <dbReference type="Proteomes" id="UP000190023"/>
    </source>
</evidence>
<name>A0A1T0AYG4_9PAST</name>
<dbReference type="PRINTS" id="PR01490">
    <property type="entry name" value="RTXTOXIND"/>
</dbReference>
<dbReference type="Pfam" id="PF25954">
    <property type="entry name" value="Beta-barrel_RND_2"/>
    <property type="match status" value="1"/>
</dbReference>
<accession>A0A1T0AYG4</accession>
<feature type="domain" description="Multidrug resistance protein MdtA-like barrel-sandwich hybrid" evidence="4">
    <location>
        <begin position="84"/>
        <end position="201"/>
    </location>
</feature>
<dbReference type="AlphaFoldDB" id="A0A1T0AYG4"/>
<dbReference type="Proteomes" id="UP000190023">
    <property type="component" value="Unassembled WGS sequence"/>
</dbReference>
<dbReference type="Gene3D" id="2.40.420.20">
    <property type="match status" value="1"/>
</dbReference>
<dbReference type="InterPro" id="IPR058624">
    <property type="entry name" value="MdtA-like_HH"/>
</dbReference>
<dbReference type="GO" id="GO:0015562">
    <property type="term" value="F:efflux transmembrane transporter activity"/>
    <property type="evidence" value="ECO:0007669"/>
    <property type="project" value="TreeGrafter"/>
</dbReference>
<dbReference type="Gene3D" id="2.40.50.100">
    <property type="match status" value="1"/>
</dbReference>
<dbReference type="PANTHER" id="PTHR30469">
    <property type="entry name" value="MULTIDRUG RESISTANCE PROTEIN MDTA"/>
    <property type="match status" value="1"/>
</dbReference>
<feature type="domain" description="CusB-like beta-barrel" evidence="5">
    <location>
        <begin position="218"/>
        <end position="287"/>
    </location>
</feature>
<sequence>MNQPQIIKQKPSHVFLMKLVLGVIVLLFVGVMIFNVVKTKMIEKYIANMGEKAFPVTAMLIEPQDWTPVIEATGLVRANQGAMLSAQIPGVVSEILVKSGQEVKKGDVLVSLDSRVEMANLKASQAQLASVEATYKRYVALFKTKSVSQQELDNAKSAYQSLVSNIEAAKSAIERRQIVAPFDGKTGIVKVNVGQFVGVGTEMVRLEDTSSMKIDFGLSQNLLEQLHLGQKITAIADARAGEIFNAEITTIEPAVNNLTGLIDVQAVFDPKDSSKLLSGMFTRLRIALPTETDQIVVPQVAVNYNMYGEIAYVLTPLSEEEREAMASRPEADKLYRVKQIMVNTKDRQGIYAQLQADGIKMGDMLVTSGQQNLANGSLVKLVDKQAVGTEAPAKKSKL</sequence>
<evidence type="ECO:0000259" key="4">
    <source>
        <dbReference type="Pfam" id="PF25917"/>
    </source>
</evidence>
<evidence type="ECO:0000256" key="2">
    <source>
        <dbReference type="SAM" id="Phobius"/>
    </source>
</evidence>
<feature type="transmembrane region" description="Helical" evidence="2">
    <location>
        <begin position="15"/>
        <end position="37"/>
    </location>
</feature>
<keyword evidence="7" id="KW-1185">Reference proteome</keyword>
<dbReference type="InterPro" id="IPR058625">
    <property type="entry name" value="MdtA-like_BSH"/>
</dbReference>
<dbReference type="OrthoDB" id="9806939at2"/>
<dbReference type="NCBIfam" id="TIGR01730">
    <property type="entry name" value="RND_mfp"/>
    <property type="match status" value="1"/>
</dbReference>
<keyword evidence="2" id="KW-0472">Membrane</keyword>
<dbReference type="STRING" id="123822.B0188_07345"/>